<feature type="domain" description="Pyrin" evidence="5">
    <location>
        <begin position="386"/>
        <end position="472"/>
    </location>
</feature>
<dbReference type="Gene3D" id="1.10.533.10">
    <property type="entry name" value="Death Domain, Fas"/>
    <property type="match status" value="1"/>
</dbReference>
<feature type="domain" description="AIG1-type G" evidence="6">
    <location>
        <begin position="24"/>
        <end position="227"/>
    </location>
</feature>
<protein>
    <recommendedName>
        <fullName evidence="9">AIG1-type G domain-containing protein</fullName>
    </recommendedName>
</protein>
<organism evidence="7 8">
    <name type="scientific">Cyprinus carpio</name>
    <name type="common">Common carp</name>
    <dbReference type="NCBI Taxonomy" id="7962"/>
    <lineage>
        <taxon>Eukaryota</taxon>
        <taxon>Metazoa</taxon>
        <taxon>Chordata</taxon>
        <taxon>Craniata</taxon>
        <taxon>Vertebrata</taxon>
        <taxon>Euteleostomi</taxon>
        <taxon>Actinopterygii</taxon>
        <taxon>Neopterygii</taxon>
        <taxon>Teleostei</taxon>
        <taxon>Ostariophysi</taxon>
        <taxon>Cypriniformes</taxon>
        <taxon>Cyprinidae</taxon>
        <taxon>Cyprininae</taxon>
        <taxon>Cyprinus</taxon>
    </lineage>
</organism>
<dbReference type="Gene3D" id="3.40.50.300">
    <property type="entry name" value="P-loop containing nucleotide triphosphate hydrolases"/>
    <property type="match status" value="1"/>
</dbReference>
<dbReference type="PROSITE" id="PS50824">
    <property type="entry name" value="DAPIN"/>
    <property type="match status" value="1"/>
</dbReference>
<dbReference type="InterPro" id="IPR004020">
    <property type="entry name" value="DAPIN"/>
</dbReference>
<keyword evidence="3" id="KW-0342">GTP-binding</keyword>
<dbReference type="Proteomes" id="UP000694700">
    <property type="component" value="Unplaced"/>
</dbReference>
<dbReference type="Gene3D" id="1.20.5.490">
    <property type="entry name" value="Single helix bin"/>
    <property type="match status" value="1"/>
</dbReference>
<comment type="similarity">
    <text evidence="1">Belongs to the TRAFAC class TrmE-Era-EngA-EngB-Septin-like GTPase superfamily. AIG1/Toc34/Toc159-like paraseptin GTPase family. IAN subfamily.</text>
</comment>
<keyword evidence="4" id="KW-0175">Coiled coil</keyword>
<accession>A0A8C1WEQ1</accession>
<dbReference type="InterPro" id="IPR011029">
    <property type="entry name" value="DEATH-like_dom_sf"/>
</dbReference>
<dbReference type="Pfam" id="PF04548">
    <property type="entry name" value="AIG1"/>
    <property type="match status" value="1"/>
</dbReference>
<dbReference type="PANTHER" id="PTHR10903:SF168">
    <property type="entry name" value="GTPASE IMAP FAMILY MEMBER 4-RELATED"/>
    <property type="match status" value="1"/>
</dbReference>
<dbReference type="InterPro" id="IPR027417">
    <property type="entry name" value="P-loop_NTPase"/>
</dbReference>
<evidence type="ECO:0008006" key="9">
    <source>
        <dbReference type="Google" id="ProtNLM"/>
    </source>
</evidence>
<dbReference type="InterPro" id="IPR045058">
    <property type="entry name" value="GIMA/IAN/Toc"/>
</dbReference>
<dbReference type="SMART" id="SM01289">
    <property type="entry name" value="PYRIN"/>
    <property type="match status" value="1"/>
</dbReference>
<dbReference type="Pfam" id="PF02758">
    <property type="entry name" value="PYRIN"/>
    <property type="match status" value="1"/>
</dbReference>
<evidence type="ECO:0000256" key="2">
    <source>
        <dbReference type="ARBA" id="ARBA00022741"/>
    </source>
</evidence>
<evidence type="ECO:0000256" key="4">
    <source>
        <dbReference type="SAM" id="Coils"/>
    </source>
</evidence>
<evidence type="ECO:0000313" key="7">
    <source>
        <dbReference type="Ensembl" id="ENSCCRP00015066297.1"/>
    </source>
</evidence>
<keyword evidence="2" id="KW-0547">Nucleotide-binding</keyword>
<dbReference type="SUPFAM" id="SSF52540">
    <property type="entry name" value="P-loop containing nucleoside triphosphate hydrolases"/>
    <property type="match status" value="1"/>
</dbReference>
<feature type="coiled-coil region" evidence="4">
    <location>
        <begin position="252"/>
        <end position="333"/>
    </location>
</feature>
<proteinExistence type="inferred from homology"/>
<reference evidence="7" key="1">
    <citation type="submission" date="2025-08" db="UniProtKB">
        <authorList>
            <consortium name="Ensembl"/>
        </authorList>
    </citation>
    <scope>IDENTIFICATION</scope>
</reference>
<dbReference type="InterPro" id="IPR006703">
    <property type="entry name" value="G_AIG1"/>
</dbReference>
<evidence type="ECO:0000256" key="3">
    <source>
        <dbReference type="ARBA" id="ARBA00023134"/>
    </source>
</evidence>
<sequence length="474" mass="54666">MGSSASQEDTDPLLENDEEIHPIFEELKLVLIGSNGAGKNTIANAIFEKEVFTFWTSHTSVHIKETCTASGMQINLARTPGWNGDLSRSEQTKREIVHCVQTLYDTGPHAVILVLNVNSVLSIESTISTLESLLTVQLWDHTIVMFTNGEKLGHYSIEDHIRSEQLQPLIDKWGKRYFVIHKNDNKQILETIQELVIRKNSTSCFKLTAQKEDNNTLLSDWEYVVKRIRSKITSLSAFKEKVQKEDSMKTIFDAKDAEIRRLETIVQEKEREIEGLRSRHTKTQDLELEDQVYMMSNALKEKNKENETLKKQVKEKDAEIEELKKELQVQRQEAVGRWTQEDQYATVCADYSKLCQGVSAVAIRSQTQIQLQAIPSKGSALHGWSDALLKILNELSDEDLKKMKYSMCWNEEYKIYRGSVEHRDRVELADLMLKQWGEWQSVLKARDLVKKIPRNDEAMIELFEPFLKSIGDTW</sequence>
<dbReference type="SUPFAM" id="SSF47986">
    <property type="entry name" value="DEATH domain"/>
    <property type="match status" value="1"/>
</dbReference>
<dbReference type="PROSITE" id="PS51720">
    <property type="entry name" value="G_AIG1"/>
    <property type="match status" value="1"/>
</dbReference>
<dbReference type="GO" id="GO:0005525">
    <property type="term" value="F:GTP binding"/>
    <property type="evidence" value="ECO:0007669"/>
    <property type="project" value="UniProtKB-KW"/>
</dbReference>
<dbReference type="Ensembl" id="ENSCCRT00015068467.1">
    <property type="protein sequence ID" value="ENSCCRP00015066297.1"/>
    <property type="gene ID" value="ENSCCRG00015027017.1"/>
</dbReference>
<evidence type="ECO:0000259" key="6">
    <source>
        <dbReference type="PROSITE" id="PS51720"/>
    </source>
</evidence>
<evidence type="ECO:0000313" key="8">
    <source>
        <dbReference type="Proteomes" id="UP000694700"/>
    </source>
</evidence>
<evidence type="ECO:0000256" key="1">
    <source>
        <dbReference type="ARBA" id="ARBA00008535"/>
    </source>
</evidence>
<name>A0A8C1WEQ1_CYPCA</name>
<dbReference type="AlphaFoldDB" id="A0A8C1WEQ1"/>
<dbReference type="PANTHER" id="PTHR10903">
    <property type="entry name" value="GTPASE, IMAP FAMILY MEMBER-RELATED"/>
    <property type="match status" value="1"/>
</dbReference>
<evidence type="ECO:0000259" key="5">
    <source>
        <dbReference type="PROSITE" id="PS50824"/>
    </source>
</evidence>